<keyword evidence="5" id="KW-0479">Metal-binding</keyword>
<feature type="non-terminal residue" evidence="7">
    <location>
        <position position="126"/>
    </location>
</feature>
<dbReference type="NCBIfam" id="TIGR00357">
    <property type="entry name" value="peptide-methionine (R)-S-oxide reductase MsrB"/>
    <property type="match status" value="1"/>
</dbReference>
<dbReference type="GO" id="GO:0030091">
    <property type="term" value="P:protein repair"/>
    <property type="evidence" value="ECO:0007669"/>
    <property type="project" value="InterPro"/>
</dbReference>
<comment type="catalytic activity">
    <reaction evidence="4 5">
        <text>L-methionyl-[protein] + [thioredoxin]-disulfide + H2O = L-methionyl-(R)-S-oxide-[protein] + [thioredoxin]-dithiol</text>
        <dbReference type="Rhea" id="RHEA:24164"/>
        <dbReference type="Rhea" id="RHEA-COMP:10698"/>
        <dbReference type="Rhea" id="RHEA-COMP:10700"/>
        <dbReference type="Rhea" id="RHEA-COMP:12313"/>
        <dbReference type="Rhea" id="RHEA-COMP:12314"/>
        <dbReference type="ChEBI" id="CHEBI:15377"/>
        <dbReference type="ChEBI" id="CHEBI:16044"/>
        <dbReference type="ChEBI" id="CHEBI:29950"/>
        <dbReference type="ChEBI" id="CHEBI:45764"/>
        <dbReference type="ChEBI" id="CHEBI:50058"/>
        <dbReference type="EC" id="1.8.4.12"/>
    </reaction>
</comment>
<evidence type="ECO:0000256" key="5">
    <source>
        <dbReference type="RuleBase" id="RU365044"/>
    </source>
</evidence>
<dbReference type="GO" id="GO:0033743">
    <property type="term" value="F:peptide-methionine (R)-S-oxide reductase activity"/>
    <property type="evidence" value="ECO:0007669"/>
    <property type="project" value="UniProtKB-EC"/>
</dbReference>
<comment type="similarity">
    <text evidence="1 5">Belongs to the MsrB Met sulfoxide reductase family.</text>
</comment>
<dbReference type="InterPro" id="IPR028427">
    <property type="entry name" value="Met_Sox_Rdtase_MsrB"/>
</dbReference>
<reference evidence="8" key="3">
    <citation type="submission" date="2015-06" db="UniProtKB">
        <authorList>
            <consortium name="EnsemblProtists"/>
        </authorList>
    </citation>
    <scope>IDENTIFICATION</scope>
</reference>
<reference evidence="9" key="2">
    <citation type="submission" date="2012-11" db="EMBL/GenBank/DDBJ databases">
        <authorList>
            <person name="Kuo A."/>
            <person name="Curtis B.A."/>
            <person name="Tanifuji G."/>
            <person name="Burki F."/>
            <person name="Gruber A."/>
            <person name="Irimia M."/>
            <person name="Maruyama S."/>
            <person name="Arias M.C."/>
            <person name="Ball S.G."/>
            <person name="Gile G.H."/>
            <person name="Hirakawa Y."/>
            <person name="Hopkins J.F."/>
            <person name="Rensing S.A."/>
            <person name="Schmutz J."/>
            <person name="Symeonidi A."/>
            <person name="Elias M."/>
            <person name="Eveleigh R.J."/>
            <person name="Herman E.K."/>
            <person name="Klute M.J."/>
            <person name="Nakayama T."/>
            <person name="Obornik M."/>
            <person name="Reyes-Prieto A."/>
            <person name="Armbrust E.V."/>
            <person name="Aves S.J."/>
            <person name="Beiko R.G."/>
            <person name="Coutinho P."/>
            <person name="Dacks J.B."/>
            <person name="Durnford D.G."/>
            <person name="Fast N.M."/>
            <person name="Green B.R."/>
            <person name="Grisdale C."/>
            <person name="Hempe F."/>
            <person name="Henrissat B."/>
            <person name="Hoppner M.P."/>
            <person name="Ishida K.-I."/>
            <person name="Kim E."/>
            <person name="Koreny L."/>
            <person name="Kroth P.G."/>
            <person name="Liu Y."/>
            <person name="Malik S.-B."/>
            <person name="Maier U.G."/>
            <person name="McRose D."/>
            <person name="Mock T."/>
            <person name="Neilson J.A."/>
            <person name="Onodera N.T."/>
            <person name="Poole A.M."/>
            <person name="Pritham E.J."/>
            <person name="Richards T.A."/>
            <person name="Rocap G."/>
            <person name="Roy S.W."/>
            <person name="Sarai C."/>
            <person name="Schaack S."/>
            <person name="Shirato S."/>
            <person name="Slamovits C.H."/>
            <person name="Spencer D.F."/>
            <person name="Suzuki S."/>
            <person name="Worden A.Z."/>
            <person name="Zauner S."/>
            <person name="Barry K."/>
            <person name="Bell C."/>
            <person name="Bharti A.K."/>
            <person name="Crow J.A."/>
            <person name="Grimwood J."/>
            <person name="Kramer R."/>
            <person name="Lindquist E."/>
            <person name="Lucas S."/>
            <person name="Salamov A."/>
            <person name="McFadden G.I."/>
            <person name="Lane C.E."/>
            <person name="Keeling P.J."/>
            <person name="Gray M.W."/>
            <person name="Grigoriev I.V."/>
            <person name="Archibald J.M."/>
        </authorList>
    </citation>
    <scope>NUCLEOTIDE SEQUENCE</scope>
    <source>
        <strain evidence="9">CCMP2712</strain>
    </source>
</reference>
<evidence type="ECO:0000259" key="6">
    <source>
        <dbReference type="PROSITE" id="PS51790"/>
    </source>
</evidence>
<dbReference type="PANTHER" id="PTHR10173:SF52">
    <property type="entry name" value="METHIONINE-R-SULFOXIDE REDUCTASE B1"/>
    <property type="match status" value="1"/>
</dbReference>
<feature type="non-terminal residue" evidence="7">
    <location>
        <position position="1"/>
    </location>
</feature>
<dbReference type="STRING" id="905079.L1J5Z0"/>
<organism evidence="7">
    <name type="scientific">Guillardia theta (strain CCMP2712)</name>
    <name type="common">Cryptophyte</name>
    <dbReference type="NCBI Taxonomy" id="905079"/>
    <lineage>
        <taxon>Eukaryota</taxon>
        <taxon>Cryptophyceae</taxon>
        <taxon>Pyrenomonadales</taxon>
        <taxon>Geminigeraceae</taxon>
        <taxon>Guillardia</taxon>
    </lineage>
</organism>
<dbReference type="OMA" id="CKITLFQ"/>
<dbReference type="PANTHER" id="PTHR10173">
    <property type="entry name" value="METHIONINE SULFOXIDE REDUCTASE"/>
    <property type="match status" value="1"/>
</dbReference>
<protein>
    <recommendedName>
        <fullName evidence="2 5">Peptide-methionine (R)-S-oxide reductase</fullName>
        <ecNumber evidence="2 5">1.8.4.12</ecNumber>
    </recommendedName>
</protein>
<keyword evidence="5" id="KW-0862">Zinc</keyword>
<dbReference type="eggNOG" id="KOG0856">
    <property type="taxonomic scope" value="Eukaryota"/>
</dbReference>
<evidence type="ECO:0000256" key="4">
    <source>
        <dbReference type="ARBA" id="ARBA00048488"/>
    </source>
</evidence>
<gene>
    <name evidence="7" type="ORF">GUITHDRAFT_61750</name>
</gene>
<dbReference type="GO" id="GO:0005737">
    <property type="term" value="C:cytoplasm"/>
    <property type="evidence" value="ECO:0007669"/>
    <property type="project" value="TreeGrafter"/>
</dbReference>
<dbReference type="GO" id="GO:0046872">
    <property type="term" value="F:metal ion binding"/>
    <property type="evidence" value="ECO:0007669"/>
    <property type="project" value="UniProtKB-KW"/>
</dbReference>
<dbReference type="KEGG" id="gtt:GUITHDRAFT_61750"/>
<evidence type="ECO:0000256" key="1">
    <source>
        <dbReference type="ARBA" id="ARBA00007174"/>
    </source>
</evidence>
<dbReference type="RefSeq" id="XP_005830480.1">
    <property type="nucleotide sequence ID" value="XM_005830423.1"/>
</dbReference>
<dbReference type="AlphaFoldDB" id="L1J5Z0"/>
<dbReference type="EMBL" id="JH993010">
    <property type="protein sequence ID" value="EKX43500.1"/>
    <property type="molecule type" value="Genomic_DNA"/>
</dbReference>
<dbReference type="InterPro" id="IPR011057">
    <property type="entry name" value="Mss4-like_sf"/>
</dbReference>
<name>L1J5Z0_GUITC</name>
<dbReference type="HOGENOM" id="CLU_031040_8_5_1"/>
<reference evidence="7 9" key="1">
    <citation type="journal article" date="2012" name="Nature">
        <title>Algal genomes reveal evolutionary mosaicism and the fate of nucleomorphs.</title>
        <authorList>
            <consortium name="DOE Joint Genome Institute"/>
            <person name="Curtis B.A."/>
            <person name="Tanifuji G."/>
            <person name="Burki F."/>
            <person name="Gruber A."/>
            <person name="Irimia M."/>
            <person name="Maruyama S."/>
            <person name="Arias M.C."/>
            <person name="Ball S.G."/>
            <person name="Gile G.H."/>
            <person name="Hirakawa Y."/>
            <person name="Hopkins J.F."/>
            <person name="Kuo A."/>
            <person name="Rensing S.A."/>
            <person name="Schmutz J."/>
            <person name="Symeonidi A."/>
            <person name="Elias M."/>
            <person name="Eveleigh R.J."/>
            <person name="Herman E.K."/>
            <person name="Klute M.J."/>
            <person name="Nakayama T."/>
            <person name="Obornik M."/>
            <person name="Reyes-Prieto A."/>
            <person name="Armbrust E.V."/>
            <person name="Aves S.J."/>
            <person name="Beiko R.G."/>
            <person name="Coutinho P."/>
            <person name="Dacks J.B."/>
            <person name="Durnford D.G."/>
            <person name="Fast N.M."/>
            <person name="Green B.R."/>
            <person name="Grisdale C.J."/>
            <person name="Hempel F."/>
            <person name="Henrissat B."/>
            <person name="Hoppner M.P."/>
            <person name="Ishida K."/>
            <person name="Kim E."/>
            <person name="Koreny L."/>
            <person name="Kroth P.G."/>
            <person name="Liu Y."/>
            <person name="Malik S.B."/>
            <person name="Maier U.G."/>
            <person name="McRose D."/>
            <person name="Mock T."/>
            <person name="Neilson J.A."/>
            <person name="Onodera N.T."/>
            <person name="Poole A.M."/>
            <person name="Pritham E.J."/>
            <person name="Richards T.A."/>
            <person name="Rocap G."/>
            <person name="Roy S.W."/>
            <person name="Sarai C."/>
            <person name="Schaack S."/>
            <person name="Shirato S."/>
            <person name="Slamovits C.H."/>
            <person name="Spencer D.F."/>
            <person name="Suzuki S."/>
            <person name="Worden A.Z."/>
            <person name="Zauner S."/>
            <person name="Barry K."/>
            <person name="Bell C."/>
            <person name="Bharti A.K."/>
            <person name="Crow J.A."/>
            <person name="Grimwood J."/>
            <person name="Kramer R."/>
            <person name="Lindquist E."/>
            <person name="Lucas S."/>
            <person name="Salamov A."/>
            <person name="McFadden G.I."/>
            <person name="Lane C.E."/>
            <person name="Keeling P.J."/>
            <person name="Gray M.W."/>
            <person name="Grigoriev I.V."/>
            <person name="Archibald J.M."/>
        </authorList>
    </citation>
    <scope>NUCLEOTIDE SEQUENCE</scope>
    <source>
        <strain evidence="7 9">CCMP2712</strain>
    </source>
</reference>
<dbReference type="Proteomes" id="UP000011087">
    <property type="component" value="Unassembled WGS sequence"/>
</dbReference>
<dbReference type="Gene3D" id="2.170.150.20">
    <property type="entry name" value="Peptide methionine sulfoxide reductase"/>
    <property type="match status" value="1"/>
</dbReference>
<dbReference type="SUPFAM" id="SSF51316">
    <property type="entry name" value="Mss4-like"/>
    <property type="match status" value="1"/>
</dbReference>
<dbReference type="EC" id="1.8.4.12" evidence="2 5"/>
<comment type="cofactor">
    <cofactor evidence="5">
        <name>Zn(2+)</name>
        <dbReference type="ChEBI" id="CHEBI:29105"/>
    </cofactor>
    <text evidence="5">Binds 1 zinc ion per subunit.</text>
</comment>
<proteinExistence type="inferred from homology"/>
<dbReference type="Pfam" id="PF01641">
    <property type="entry name" value="SelR"/>
    <property type="match status" value="1"/>
</dbReference>
<dbReference type="InterPro" id="IPR002579">
    <property type="entry name" value="Met_Sox_Rdtase_MsrB_dom"/>
</dbReference>
<evidence type="ECO:0000313" key="9">
    <source>
        <dbReference type="Proteomes" id="UP000011087"/>
    </source>
</evidence>
<dbReference type="OrthoDB" id="44061at2759"/>
<dbReference type="PROSITE" id="PS51790">
    <property type="entry name" value="MSRB"/>
    <property type="match status" value="1"/>
</dbReference>
<evidence type="ECO:0000256" key="3">
    <source>
        <dbReference type="ARBA" id="ARBA00023002"/>
    </source>
</evidence>
<dbReference type="GeneID" id="17300181"/>
<evidence type="ECO:0000313" key="7">
    <source>
        <dbReference type="EMBL" id="EKX43500.1"/>
    </source>
</evidence>
<dbReference type="PaxDb" id="55529-EKX43500"/>
<sequence>RQSKGYGEITKRVVFSHGTEMAFTGKTVDGTSYDSKEQGTYVCAVGGLPLFSSEHKYDSGTGWPSFFQPVDPDHVIERIDTSAAGMTRVEVLCARTGAHLGHVFPDGPEPTGKRYCINAAALKFVP</sequence>
<accession>L1J5Z0</accession>
<evidence type="ECO:0000256" key="2">
    <source>
        <dbReference type="ARBA" id="ARBA00012499"/>
    </source>
</evidence>
<keyword evidence="3 5" id="KW-0560">Oxidoreductase</keyword>
<dbReference type="GO" id="GO:0006979">
    <property type="term" value="P:response to oxidative stress"/>
    <property type="evidence" value="ECO:0007669"/>
    <property type="project" value="InterPro"/>
</dbReference>
<feature type="domain" description="MsrB" evidence="6">
    <location>
        <begin position="1"/>
        <end position="126"/>
    </location>
</feature>
<keyword evidence="9" id="KW-1185">Reference proteome</keyword>
<evidence type="ECO:0000313" key="8">
    <source>
        <dbReference type="EnsemblProtists" id="EKX43500"/>
    </source>
</evidence>
<dbReference type="EnsemblProtists" id="EKX43500">
    <property type="protein sequence ID" value="EKX43500"/>
    <property type="gene ID" value="GUITHDRAFT_61750"/>
</dbReference>